<name>A0A4R8TDS2_9PEZI</name>
<feature type="region of interest" description="Disordered" evidence="1">
    <location>
        <begin position="26"/>
        <end position="99"/>
    </location>
</feature>
<feature type="compositionally biased region" description="Polar residues" evidence="1">
    <location>
        <begin position="62"/>
        <end position="71"/>
    </location>
</feature>
<sequence>MQPALRFALAQRPRIPLRPAIPVVSRSALRQRQRRAYSVAEGDGASRPDPSEQNPAPAPSDTEPSSGNVPTPDQARKRDQPALTDEAQTEHRRTDKQRVKKLQEVLSRGRLQDVLSRGKLRVVEAAEQVAQERNRNTNINTNANITADANTNTNTTADTTAEITTDITTDTTADITTDTTADITTDTTADITTDTTAISTNTTAAAPEAAPSREAAASTLFTAAQPPPFKPAQPQLRRIGKCLAFGCDPEQTALAARLVRTIATDWPRIEMANTNAVCHPDAVVHDRIDFERASDVAWYAPSMMWGPFPRPSIAKKAAMKYIEFITGVPPGDRIALRGSRARQENWFIEAQKKQRHMLRARGRGEAFRLPPLTLNSIEWTRVHCTSDHDNVRMKQNIIAITRLEKFDVVEGIIRFTLRVSVWSVPYNRHLTDADVSIHFQPTHTRERSRFLKLLQEKLPQGAGDEKSLLLDDIRALEMATRKKPGAVEDLGSAAKKPSAEALE</sequence>
<dbReference type="EMBL" id="QAPF01000128">
    <property type="protein sequence ID" value="TEA15707.1"/>
    <property type="molecule type" value="Genomic_DNA"/>
</dbReference>
<gene>
    <name evidence="2" type="ORF">C8034_v002209</name>
</gene>
<comment type="caution">
    <text evidence="2">The sequence shown here is derived from an EMBL/GenBank/DDBJ whole genome shotgun (WGS) entry which is preliminary data.</text>
</comment>
<evidence type="ECO:0000313" key="2">
    <source>
        <dbReference type="EMBL" id="TEA15707.1"/>
    </source>
</evidence>
<reference evidence="2 3" key="1">
    <citation type="submission" date="2018-11" db="EMBL/GenBank/DDBJ databases">
        <title>Genome sequence and assembly of Colletotrichum sidae.</title>
        <authorList>
            <person name="Gan P."/>
            <person name="Shirasu K."/>
        </authorList>
    </citation>
    <scope>NUCLEOTIDE SEQUENCE [LARGE SCALE GENOMIC DNA]</scope>
    <source>
        <strain evidence="2 3">CBS 518.97</strain>
    </source>
</reference>
<keyword evidence="3" id="KW-1185">Reference proteome</keyword>
<evidence type="ECO:0000256" key="1">
    <source>
        <dbReference type="SAM" id="MobiDB-lite"/>
    </source>
</evidence>
<proteinExistence type="predicted"/>
<evidence type="ECO:0000313" key="3">
    <source>
        <dbReference type="Proteomes" id="UP000295604"/>
    </source>
</evidence>
<protein>
    <submittedName>
        <fullName evidence="2">Uncharacterized protein</fullName>
    </submittedName>
</protein>
<accession>A0A4R8TDS2</accession>
<dbReference type="Proteomes" id="UP000295604">
    <property type="component" value="Unassembled WGS sequence"/>
</dbReference>
<organism evidence="2 3">
    <name type="scientific">Colletotrichum sidae</name>
    <dbReference type="NCBI Taxonomy" id="1347389"/>
    <lineage>
        <taxon>Eukaryota</taxon>
        <taxon>Fungi</taxon>
        <taxon>Dikarya</taxon>
        <taxon>Ascomycota</taxon>
        <taxon>Pezizomycotina</taxon>
        <taxon>Sordariomycetes</taxon>
        <taxon>Hypocreomycetidae</taxon>
        <taxon>Glomerellales</taxon>
        <taxon>Glomerellaceae</taxon>
        <taxon>Colletotrichum</taxon>
        <taxon>Colletotrichum orbiculare species complex</taxon>
    </lineage>
</organism>
<dbReference type="AlphaFoldDB" id="A0A4R8TDS2"/>
<feature type="compositionally biased region" description="Basic and acidic residues" evidence="1">
    <location>
        <begin position="88"/>
        <end position="99"/>
    </location>
</feature>